<name>A0A916DPU1_9BACT</name>
<evidence type="ECO:0008006" key="3">
    <source>
        <dbReference type="Google" id="ProtNLM"/>
    </source>
</evidence>
<accession>A0A916DPU1</accession>
<dbReference type="Proteomes" id="UP001060919">
    <property type="component" value="Chromosome"/>
</dbReference>
<dbReference type="EMBL" id="AP026867">
    <property type="protein sequence ID" value="BDS10341.1"/>
    <property type="molecule type" value="Genomic_DNA"/>
</dbReference>
<proteinExistence type="predicted"/>
<evidence type="ECO:0000313" key="2">
    <source>
        <dbReference type="Proteomes" id="UP001060919"/>
    </source>
</evidence>
<sequence>MQKILFIFLMALLSPTLTIAQFEIGIEWGHHISNYIPQKQSFNQPAVNNNMGLKAGFFIEQDCADFLAIRINSFYKFRYFVPGFAHHLGRTYGGIHCFSLPIKAIFKPGKIVHLGLGAEPMIISGPNTPNKTTSFHFGLCTEIAFRIKKLMRLSFYCNYDFVPVQFDNYPKSNNLTAGVAFAVAFKKFKKRRIIYSPG</sequence>
<organism evidence="1 2">
    <name type="scientific">Aureispira anguillae</name>
    <dbReference type="NCBI Taxonomy" id="2864201"/>
    <lineage>
        <taxon>Bacteria</taxon>
        <taxon>Pseudomonadati</taxon>
        <taxon>Bacteroidota</taxon>
        <taxon>Saprospiria</taxon>
        <taxon>Saprospirales</taxon>
        <taxon>Saprospiraceae</taxon>
        <taxon>Aureispira</taxon>
    </lineage>
</organism>
<keyword evidence="2" id="KW-1185">Reference proteome</keyword>
<evidence type="ECO:0000313" key="1">
    <source>
        <dbReference type="EMBL" id="BDS10341.1"/>
    </source>
</evidence>
<dbReference type="KEGG" id="aup:AsAng_0010490"/>
<dbReference type="AlphaFoldDB" id="A0A916DPU1"/>
<gene>
    <name evidence="1" type="ORF">AsAng_0010490</name>
</gene>
<dbReference type="RefSeq" id="WP_264791663.1">
    <property type="nucleotide sequence ID" value="NZ_AP026867.1"/>
</dbReference>
<protein>
    <recommendedName>
        <fullName evidence="3">Outer membrane protein beta-barrel domain-containing protein</fullName>
    </recommendedName>
</protein>
<reference evidence="1" key="1">
    <citation type="submission" date="2022-09" db="EMBL/GenBank/DDBJ databases">
        <title>Aureispira anguillicida sp. nov., isolated from Leptocephalus of Japanese eel Anguilla japonica.</title>
        <authorList>
            <person name="Yuasa K."/>
            <person name="Mekata T."/>
            <person name="Ikunari K."/>
        </authorList>
    </citation>
    <scope>NUCLEOTIDE SEQUENCE</scope>
    <source>
        <strain evidence="1">EL160426</strain>
    </source>
</reference>